<sequence length="52" mass="6054">MVDIINLTWTVRCIADCICKKFPLLTSRVHHELRKVIISGRKKHPPCVEQLN</sequence>
<accession>A0A822Z547</accession>
<dbReference type="Proteomes" id="UP000607653">
    <property type="component" value="Unassembled WGS sequence"/>
</dbReference>
<dbReference type="EMBL" id="DUZY01000005">
    <property type="protein sequence ID" value="DAD39957.1"/>
    <property type="molecule type" value="Genomic_DNA"/>
</dbReference>
<gene>
    <name evidence="1" type="ORF">HUJ06_014280</name>
</gene>
<comment type="caution">
    <text evidence="1">The sequence shown here is derived from an EMBL/GenBank/DDBJ whole genome shotgun (WGS) entry which is preliminary data.</text>
</comment>
<keyword evidence="2" id="KW-1185">Reference proteome</keyword>
<dbReference type="AlphaFoldDB" id="A0A822Z547"/>
<reference evidence="1 2" key="1">
    <citation type="journal article" date="2020" name="Mol. Biol. Evol.">
        <title>Distinct Expression and Methylation Patterns for Genes with Different Fates following a Single Whole-Genome Duplication in Flowering Plants.</title>
        <authorList>
            <person name="Shi T."/>
            <person name="Rahmani R.S."/>
            <person name="Gugger P.F."/>
            <person name="Wang M."/>
            <person name="Li H."/>
            <person name="Zhang Y."/>
            <person name="Li Z."/>
            <person name="Wang Q."/>
            <person name="Van de Peer Y."/>
            <person name="Marchal K."/>
            <person name="Chen J."/>
        </authorList>
    </citation>
    <scope>NUCLEOTIDE SEQUENCE [LARGE SCALE GENOMIC DNA]</scope>
    <source>
        <tissue evidence="1">Leaf</tissue>
    </source>
</reference>
<proteinExistence type="predicted"/>
<evidence type="ECO:0000313" key="2">
    <source>
        <dbReference type="Proteomes" id="UP000607653"/>
    </source>
</evidence>
<organism evidence="1 2">
    <name type="scientific">Nelumbo nucifera</name>
    <name type="common">Sacred lotus</name>
    <dbReference type="NCBI Taxonomy" id="4432"/>
    <lineage>
        <taxon>Eukaryota</taxon>
        <taxon>Viridiplantae</taxon>
        <taxon>Streptophyta</taxon>
        <taxon>Embryophyta</taxon>
        <taxon>Tracheophyta</taxon>
        <taxon>Spermatophyta</taxon>
        <taxon>Magnoliopsida</taxon>
        <taxon>Proteales</taxon>
        <taxon>Nelumbonaceae</taxon>
        <taxon>Nelumbo</taxon>
    </lineage>
</organism>
<protein>
    <submittedName>
        <fullName evidence="1">Uncharacterized protein</fullName>
    </submittedName>
</protein>
<name>A0A822Z547_NELNU</name>
<evidence type="ECO:0000313" key="1">
    <source>
        <dbReference type="EMBL" id="DAD39957.1"/>
    </source>
</evidence>